<organism evidence="6 7">
    <name type="scientific">Chitinimonas taiwanensis DSM 18899</name>
    <dbReference type="NCBI Taxonomy" id="1121279"/>
    <lineage>
        <taxon>Bacteria</taxon>
        <taxon>Pseudomonadati</taxon>
        <taxon>Pseudomonadota</taxon>
        <taxon>Betaproteobacteria</taxon>
        <taxon>Neisseriales</taxon>
        <taxon>Chitinibacteraceae</taxon>
        <taxon>Chitinimonas</taxon>
    </lineage>
</organism>
<dbReference type="InterPro" id="IPR016143">
    <property type="entry name" value="Citrate_synth-like_sm_a-sub"/>
</dbReference>
<dbReference type="InterPro" id="IPR009061">
    <property type="entry name" value="DNA-bd_dom_put_sf"/>
</dbReference>
<dbReference type="Proteomes" id="UP000186513">
    <property type="component" value="Unassembled WGS sequence"/>
</dbReference>
<dbReference type="PANTHER" id="PTHR11739">
    <property type="entry name" value="CITRATE SYNTHASE"/>
    <property type="match status" value="1"/>
</dbReference>
<dbReference type="EMBL" id="FPKR01000001">
    <property type="protein sequence ID" value="SFZ70275.1"/>
    <property type="molecule type" value="Genomic_DNA"/>
</dbReference>
<comment type="similarity">
    <text evidence="2">Belongs to the citrate synthase family.</text>
</comment>
<name>A0A1K2H3M8_9NEIS</name>
<evidence type="ECO:0000313" key="7">
    <source>
        <dbReference type="Proteomes" id="UP000186513"/>
    </source>
</evidence>
<evidence type="ECO:0000256" key="2">
    <source>
        <dbReference type="ARBA" id="ARBA00010566"/>
    </source>
</evidence>
<dbReference type="UniPathway" id="UPA00223">
    <property type="reaction ID" value="UER00717"/>
</dbReference>
<evidence type="ECO:0000256" key="3">
    <source>
        <dbReference type="ARBA" id="ARBA00012972"/>
    </source>
</evidence>
<dbReference type="OrthoDB" id="9800864at2"/>
<dbReference type="SUPFAM" id="SSF46955">
    <property type="entry name" value="Putative DNA-binding domain"/>
    <property type="match status" value="1"/>
</dbReference>
<dbReference type="InterPro" id="IPR002020">
    <property type="entry name" value="Citrate_synthase"/>
</dbReference>
<evidence type="ECO:0000259" key="5">
    <source>
        <dbReference type="Pfam" id="PF12728"/>
    </source>
</evidence>
<gene>
    <name evidence="6" type="ORF">SAMN02745887_00137</name>
</gene>
<dbReference type="STRING" id="1121279.SAMN02745887_00137"/>
<reference evidence="6 7" key="1">
    <citation type="submission" date="2016-11" db="EMBL/GenBank/DDBJ databases">
        <authorList>
            <person name="Jaros S."/>
            <person name="Januszkiewicz K."/>
            <person name="Wedrychowicz H."/>
        </authorList>
    </citation>
    <scope>NUCLEOTIDE SEQUENCE [LARGE SCALE GENOMIC DNA]</scope>
    <source>
        <strain evidence="6 7">DSM 18899</strain>
    </source>
</reference>
<dbReference type="InterPro" id="IPR016142">
    <property type="entry name" value="Citrate_synth-like_lrg_a-sub"/>
</dbReference>
<dbReference type="SUPFAM" id="SSF48256">
    <property type="entry name" value="Citrate synthase"/>
    <property type="match status" value="1"/>
</dbReference>
<dbReference type="EC" id="2.3.3.16" evidence="3"/>
<dbReference type="GO" id="GO:0006099">
    <property type="term" value="P:tricarboxylic acid cycle"/>
    <property type="evidence" value="ECO:0007669"/>
    <property type="project" value="UniProtKB-UniPathway"/>
</dbReference>
<feature type="domain" description="Helix-turn-helix" evidence="5">
    <location>
        <begin position="4"/>
        <end position="51"/>
    </location>
</feature>
<dbReference type="InterPro" id="IPR036969">
    <property type="entry name" value="Citrate_synthase_sf"/>
</dbReference>
<proteinExistence type="inferred from homology"/>
<dbReference type="Pfam" id="PF12728">
    <property type="entry name" value="HTH_17"/>
    <property type="match status" value="1"/>
</dbReference>
<dbReference type="Gene3D" id="1.10.230.10">
    <property type="entry name" value="Cytochrome P450-Terp, domain 2"/>
    <property type="match status" value="1"/>
</dbReference>
<dbReference type="Pfam" id="PF00285">
    <property type="entry name" value="Citrate_synt"/>
    <property type="match status" value="1"/>
</dbReference>
<dbReference type="InterPro" id="IPR041657">
    <property type="entry name" value="HTH_17"/>
</dbReference>
<evidence type="ECO:0000313" key="6">
    <source>
        <dbReference type="EMBL" id="SFZ70275.1"/>
    </source>
</evidence>
<accession>A0A1K2H3M8</accession>
<protein>
    <recommendedName>
        <fullName evidence="3">citrate synthase (unknown stereospecificity)</fullName>
        <ecNumber evidence="3">2.3.3.16</ecNumber>
    </recommendedName>
</protein>
<dbReference type="GO" id="GO:0005975">
    <property type="term" value="P:carbohydrate metabolic process"/>
    <property type="evidence" value="ECO:0007669"/>
    <property type="project" value="TreeGrafter"/>
</dbReference>
<keyword evidence="7" id="KW-1185">Reference proteome</keyword>
<sequence length="396" mass="42635">MQPYLNAEEAAALLGVSKATLYAYVSRGKLQPHQAGAAGRGSLYAREELDALCLQKGRGRKPRDQTPPNPATLVNTALSCIEDGEVYYRGRAASALAESESLEDVARWLWQFDGLDPFARAPVTPHPLWAQALYALHDRSLAERASCLLALAQLSIPGAAWLTQPQTQAEACANLLRYQLAGLLGRPPSEAPLHEQLRDAWHLDAAATELVRGMLVICADNIVNPTCYVARVLASLGAPLGSALQGGMSNVWGIIEGGTPEQVEAQWAHWQAAPDLTAAVASKLERGDKVFGFYHSMFPHGDGRVRWLLSRIAIPPEAARLMAAMQALTGFLPNVDFALVAVRRALGLPPEAAFVILHVARTVGLLANVLEQRRSGLRLRAGAHYAGPRPQHDAGA</sequence>
<dbReference type="PANTHER" id="PTHR11739:SF4">
    <property type="entry name" value="CITRATE SYNTHASE, PEROXISOMAL"/>
    <property type="match status" value="1"/>
</dbReference>
<dbReference type="GO" id="GO:0005829">
    <property type="term" value="C:cytosol"/>
    <property type="evidence" value="ECO:0007669"/>
    <property type="project" value="TreeGrafter"/>
</dbReference>
<evidence type="ECO:0000256" key="4">
    <source>
        <dbReference type="ARBA" id="ARBA00022679"/>
    </source>
</evidence>
<dbReference type="GO" id="GO:0036440">
    <property type="term" value="F:citrate synthase activity"/>
    <property type="evidence" value="ECO:0007669"/>
    <property type="project" value="UniProtKB-EC"/>
</dbReference>
<dbReference type="RefSeq" id="WP_072426694.1">
    <property type="nucleotide sequence ID" value="NZ_FPKR01000001.1"/>
</dbReference>
<dbReference type="AlphaFoldDB" id="A0A1K2H3M8"/>
<dbReference type="Gene3D" id="1.10.580.10">
    <property type="entry name" value="Citrate Synthase, domain 1"/>
    <property type="match status" value="1"/>
</dbReference>
<comment type="pathway">
    <text evidence="1">Carbohydrate metabolism; tricarboxylic acid cycle; isocitrate from oxaloacetate: step 1/2.</text>
</comment>
<evidence type="ECO:0000256" key="1">
    <source>
        <dbReference type="ARBA" id="ARBA00004751"/>
    </source>
</evidence>
<keyword evidence="4" id="KW-0808">Transferase</keyword>